<organism evidence="4 5">
    <name type="scientific">Mariniplasma anaerobium</name>
    <dbReference type="NCBI Taxonomy" id="2735436"/>
    <lineage>
        <taxon>Bacteria</taxon>
        <taxon>Bacillati</taxon>
        <taxon>Mycoplasmatota</taxon>
        <taxon>Mollicutes</taxon>
        <taxon>Acholeplasmatales</taxon>
        <taxon>Acholeplasmataceae</taxon>
        <taxon>Mariniplasma</taxon>
    </lineage>
</organism>
<dbReference type="GO" id="GO:0016887">
    <property type="term" value="F:ATP hydrolysis activity"/>
    <property type="evidence" value="ECO:0007669"/>
    <property type="project" value="InterPro"/>
</dbReference>
<dbReference type="Pfam" id="PF00005">
    <property type="entry name" value="ABC_tran"/>
    <property type="match status" value="1"/>
</dbReference>
<dbReference type="EMBL" id="AP024412">
    <property type="protein sequence ID" value="BCR36776.1"/>
    <property type="molecule type" value="Genomic_DNA"/>
</dbReference>
<keyword evidence="2" id="KW-0547">Nucleotide-binding</keyword>
<dbReference type="GO" id="GO:0005524">
    <property type="term" value="F:ATP binding"/>
    <property type="evidence" value="ECO:0007669"/>
    <property type="project" value="UniProtKB-KW"/>
</dbReference>
<dbReference type="Proteomes" id="UP000620133">
    <property type="component" value="Chromosome"/>
</dbReference>
<evidence type="ECO:0000313" key="5">
    <source>
        <dbReference type="Proteomes" id="UP000620133"/>
    </source>
</evidence>
<dbReference type="InterPro" id="IPR027417">
    <property type="entry name" value="P-loop_NTPase"/>
</dbReference>
<dbReference type="PANTHER" id="PTHR42781">
    <property type="entry name" value="SPERMIDINE/PUTRESCINE IMPORT ATP-BINDING PROTEIN POTA"/>
    <property type="match status" value="1"/>
</dbReference>
<dbReference type="SMART" id="SM00382">
    <property type="entry name" value="AAA"/>
    <property type="match status" value="1"/>
</dbReference>
<name>A0A7U9TK09_9MOLU</name>
<dbReference type="KEGG" id="manr:MPAN_016690"/>
<keyword evidence="1" id="KW-0813">Transport</keyword>
<dbReference type="PROSITE" id="PS50893">
    <property type="entry name" value="ABC_TRANSPORTER_2"/>
    <property type="match status" value="1"/>
</dbReference>
<dbReference type="Gene3D" id="3.40.50.300">
    <property type="entry name" value="P-loop containing nucleotide triphosphate hydrolases"/>
    <property type="match status" value="1"/>
</dbReference>
<dbReference type="RefSeq" id="WP_176239421.1">
    <property type="nucleotide sequence ID" value="NZ_AP024412.1"/>
</dbReference>
<protein>
    <submittedName>
        <fullName evidence="4">Amino acid ABC transporter ATP-binding protein</fullName>
    </submittedName>
</protein>
<evidence type="ECO:0000256" key="2">
    <source>
        <dbReference type="ARBA" id="ARBA00022741"/>
    </source>
</evidence>
<dbReference type="InterPro" id="IPR050093">
    <property type="entry name" value="ABC_SmlMolc_Importer"/>
</dbReference>
<gene>
    <name evidence="4" type="primary">glnQ_2</name>
    <name evidence="4" type="ORF">MPAN_016690</name>
</gene>
<sequence length="241" mass="27202">MDLKLEDILQVYEGKVILDHVDLEIKDKSGIALIGPSGAGKSTLLRLLAGIEDPISGEIMLNQHVVTQEDKKEYYKSVGFVFQAHNLFPHLTILRNITIVLEKVHHMDIDSANEVALKLLEQFELIEHKDKIPAKISGGQAQRASIIRSLAIHPEVVFLDEPTSALDPILSHEVLKTILKLRERKTNFMIVTHEIEFAKRAADYVVFMENGKVIEHGDIKILDNPQTKQLKNFIANVSYNI</sequence>
<evidence type="ECO:0000313" key="4">
    <source>
        <dbReference type="EMBL" id="BCR36776.1"/>
    </source>
</evidence>
<dbReference type="InterPro" id="IPR003593">
    <property type="entry name" value="AAA+_ATPase"/>
</dbReference>
<dbReference type="PROSITE" id="PS00211">
    <property type="entry name" value="ABC_TRANSPORTER_1"/>
    <property type="match status" value="1"/>
</dbReference>
<keyword evidence="3 4" id="KW-0067">ATP-binding</keyword>
<dbReference type="PANTHER" id="PTHR42781:SF9">
    <property type="entry name" value="AMINO ACID ABC TRANSPORTER, ATP-BINDING PROTEIN-RELATED"/>
    <property type="match status" value="1"/>
</dbReference>
<dbReference type="AlphaFoldDB" id="A0A7U9TK09"/>
<dbReference type="InterPro" id="IPR003439">
    <property type="entry name" value="ABC_transporter-like_ATP-bd"/>
</dbReference>
<evidence type="ECO:0000256" key="1">
    <source>
        <dbReference type="ARBA" id="ARBA00022448"/>
    </source>
</evidence>
<reference evidence="4" key="1">
    <citation type="submission" date="2021-01" db="EMBL/GenBank/DDBJ databases">
        <title>Draft genome sequence of Acholeplasmataceae bacterium strain Mahy22.</title>
        <authorList>
            <person name="Watanabe M."/>
            <person name="Kojima H."/>
            <person name="Fukui M."/>
        </authorList>
    </citation>
    <scope>NUCLEOTIDE SEQUENCE</scope>
    <source>
        <strain evidence="4">Mahy22</strain>
    </source>
</reference>
<proteinExistence type="predicted"/>
<keyword evidence="5" id="KW-1185">Reference proteome</keyword>
<evidence type="ECO:0000256" key="3">
    <source>
        <dbReference type="ARBA" id="ARBA00022840"/>
    </source>
</evidence>
<dbReference type="SUPFAM" id="SSF52540">
    <property type="entry name" value="P-loop containing nucleoside triphosphate hydrolases"/>
    <property type="match status" value="1"/>
</dbReference>
<dbReference type="InterPro" id="IPR017871">
    <property type="entry name" value="ABC_transporter-like_CS"/>
</dbReference>
<accession>A0A7U9TK09</accession>